<evidence type="ECO:0008006" key="4">
    <source>
        <dbReference type="Google" id="ProtNLM"/>
    </source>
</evidence>
<dbReference type="RefSeq" id="WP_090170585.1">
    <property type="nucleotide sequence ID" value="NZ_FOFB01000020.1"/>
</dbReference>
<dbReference type="STRING" id="478744.SAMN05444359_1203"/>
<evidence type="ECO:0000256" key="1">
    <source>
        <dbReference type="SAM" id="SignalP"/>
    </source>
</evidence>
<name>A0A1H9K8T9_9BACT</name>
<feature type="signal peptide" evidence="1">
    <location>
        <begin position="1"/>
        <end position="19"/>
    </location>
</feature>
<proteinExistence type="predicted"/>
<feature type="chain" id="PRO_5011605758" description="DUF3575 domain-containing protein" evidence="1">
    <location>
        <begin position="20"/>
        <end position="189"/>
    </location>
</feature>
<organism evidence="2 3">
    <name type="scientific">Neolewinella agarilytica</name>
    <dbReference type="NCBI Taxonomy" id="478744"/>
    <lineage>
        <taxon>Bacteria</taxon>
        <taxon>Pseudomonadati</taxon>
        <taxon>Bacteroidota</taxon>
        <taxon>Saprospiria</taxon>
        <taxon>Saprospirales</taxon>
        <taxon>Lewinellaceae</taxon>
        <taxon>Neolewinella</taxon>
    </lineage>
</organism>
<keyword evidence="1" id="KW-0732">Signal</keyword>
<protein>
    <recommendedName>
        <fullName evidence="4">DUF3575 domain-containing protein</fullName>
    </recommendedName>
</protein>
<sequence length="189" mass="21862">MLKFHFTSLLALFVFSLFAQEASVEKSLSSLQFNLNTLHFVQEIGLSASSTLRVEAGIASRTRWVIGNNENGERSYFALRPLVSVAGRHYYNLEKRVESGRSIRNNSGNFVTLTAEYRPDLFLFTSNNALVASEQISTKLLWGLRRQLGERFDFEFTAGVRFRVRDFRFPAVRNFHRGIVTNWRFGYRF</sequence>
<dbReference type="InParanoid" id="A0A1H9K8T9"/>
<dbReference type="AlphaFoldDB" id="A0A1H9K8T9"/>
<reference evidence="3" key="1">
    <citation type="submission" date="2016-10" db="EMBL/GenBank/DDBJ databases">
        <authorList>
            <person name="Varghese N."/>
            <person name="Submissions S."/>
        </authorList>
    </citation>
    <scope>NUCLEOTIDE SEQUENCE [LARGE SCALE GENOMIC DNA]</scope>
    <source>
        <strain evidence="3">DSM 24740</strain>
    </source>
</reference>
<accession>A0A1H9K8T9</accession>
<gene>
    <name evidence="2" type="ORF">SAMN05444359_1203</name>
</gene>
<dbReference type="EMBL" id="FOFB01000020">
    <property type="protein sequence ID" value="SEQ95626.1"/>
    <property type="molecule type" value="Genomic_DNA"/>
</dbReference>
<keyword evidence="3" id="KW-1185">Reference proteome</keyword>
<dbReference type="OrthoDB" id="883248at2"/>
<evidence type="ECO:0000313" key="3">
    <source>
        <dbReference type="Proteomes" id="UP000199021"/>
    </source>
</evidence>
<dbReference type="Proteomes" id="UP000199021">
    <property type="component" value="Unassembled WGS sequence"/>
</dbReference>
<evidence type="ECO:0000313" key="2">
    <source>
        <dbReference type="EMBL" id="SEQ95626.1"/>
    </source>
</evidence>